<accession>A0ABP5FNL4</accession>
<comment type="caution">
    <text evidence="2">The sequence shown here is derived from an EMBL/GenBank/DDBJ whole genome shotgun (WGS) entry which is preliminary data.</text>
</comment>
<sequence length="75" mass="7500">MSSSMTFLIALAGSLIMSVIVTLTISAATRPDETSYGTSMTPGVKGLLIVLAIIMAAIIGAALALVLVPHVVGSA</sequence>
<gene>
    <name evidence="2" type="ORF">GCM10009720_08730</name>
</gene>
<reference evidence="3" key="1">
    <citation type="journal article" date="2019" name="Int. J. Syst. Evol. Microbiol.">
        <title>The Global Catalogue of Microorganisms (GCM) 10K type strain sequencing project: providing services to taxonomists for standard genome sequencing and annotation.</title>
        <authorList>
            <consortium name="The Broad Institute Genomics Platform"/>
            <consortium name="The Broad Institute Genome Sequencing Center for Infectious Disease"/>
            <person name="Wu L."/>
            <person name="Ma J."/>
        </authorList>
    </citation>
    <scope>NUCLEOTIDE SEQUENCE [LARGE SCALE GENOMIC DNA]</scope>
    <source>
        <strain evidence="3">JCM 13595</strain>
    </source>
</reference>
<evidence type="ECO:0000313" key="2">
    <source>
        <dbReference type="EMBL" id="GAA2030768.1"/>
    </source>
</evidence>
<proteinExistence type="predicted"/>
<evidence type="ECO:0000313" key="3">
    <source>
        <dbReference type="Proteomes" id="UP001501461"/>
    </source>
</evidence>
<keyword evidence="1" id="KW-0472">Membrane</keyword>
<name>A0ABP5FNL4_9MICC</name>
<feature type="transmembrane region" description="Helical" evidence="1">
    <location>
        <begin position="7"/>
        <end position="28"/>
    </location>
</feature>
<keyword evidence="1" id="KW-1133">Transmembrane helix</keyword>
<protein>
    <submittedName>
        <fullName evidence="2">Uncharacterized protein</fullName>
    </submittedName>
</protein>
<dbReference type="RefSeq" id="WP_343956383.1">
    <property type="nucleotide sequence ID" value="NZ_BAAAMN010000014.1"/>
</dbReference>
<dbReference type="Proteomes" id="UP001501461">
    <property type="component" value="Unassembled WGS sequence"/>
</dbReference>
<evidence type="ECO:0000256" key="1">
    <source>
        <dbReference type="SAM" id="Phobius"/>
    </source>
</evidence>
<organism evidence="2 3">
    <name type="scientific">Yaniella flava</name>
    <dbReference type="NCBI Taxonomy" id="287930"/>
    <lineage>
        <taxon>Bacteria</taxon>
        <taxon>Bacillati</taxon>
        <taxon>Actinomycetota</taxon>
        <taxon>Actinomycetes</taxon>
        <taxon>Micrococcales</taxon>
        <taxon>Micrococcaceae</taxon>
        <taxon>Yaniella</taxon>
    </lineage>
</organism>
<feature type="transmembrane region" description="Helical" evidence="1">
    <location>
        <begin position="48"/>
        <end position="72"/>
    </location>
</feature>
<keyword evidence="3" id="KW-1185">Reference proteome</keyword>
<dbReference type="EMBL" id="BAAAMN010000014">
    <property type="protein sequence ID" value="GAA2030768.1"/>
    <property type="molecule type" value="Genomic_DNA"/>
</dbReference>
<keyword evidence="1" id="KW-0812">Transmembrane</keyword>